<reference evidence="2 3" key="1">
    <citation type="submission" date="2018-08" db="EMBL/GenBank/DDBJ databases">
        <title>A genome reference for cultivated species of the human gut microbiota.</title>
        <authorList>
            <person name="Zou Y."/>
            <person name="Xue W."/>
            <person name="Luo G."/>
        </authorList>
    </citation>
    <scope>NUCLEOTIDE SEQUENCE [LARGE SCALE GENOMIC DNA]</scope>
    <source>
        <strain evidence="2 3">AF24-4</strain>
    </source>
</reference>
<comment type="caution">
    <text evidence="2">The sequence shown here is derived from an EMBL/GenBank/DDBJ whole genome shotgun (WGS) entry which is preliminary data.</text>
</comment>
<evidence type="ECO:0000313" key="2">
    <source>
        <dbReference type="EMBL" id="RGR66544.1"/>
    </source>
</evidence>
<protein>
    <recommendedName>
        <fullName evidence="1">Schlafen AlbA-2 domain-containing protein</fullName>
    </recommendedName>
</protein>
<evidence type="ECO:0000313" key="3">
    <source>
        <dbReference type="Proteomes" id="UP000285820"/>
    </source>
</evidence>
<sequence length="264" mass="30191">MDNFNSGKIKEMVYDVLQNPTRENFIDILDNGLGEQDNLDFKVQWIEAQKLAEILLGIANSGGGAIILGVKENEDGTLESIGLSKIEDKEKIHSKMAKFLPETIKFEIADFDFSNESYSKLKGRLFQLILIYSEDINLPYIWEKDSNSAEAGSIFFRRGTKTVKANSYEINEMLDKRLEATYVEQSSLHLEEHLKQLNTLYKNMSSQMYSSSVISNLFKNMSAFGTLAGTPQNNPYYPKESYDEFIAKMIEKKKMKIEKVLDLK</sequence>
<gene>
    <name evidence="2" type="ORF">DWY29_12700</name>
</gene>
<organism evidence="2 3">
    <name type="scientific">Roseburia inulinivorans</name>
    <dbReference type="NCBI Taxonomy" id="360807"/>
    <lineage>
        <taxon>Bacteria</taxon>
        <taxon>Bacillati</taxon>
        <taxon>Bacillota</taxon>
        <taxon>Clostridia</taxon>
        <taxon>Lachnospirales</taxon>
        <taxon>Lachnospiraceae</taxon>
        <taxon>Roseburia</taxon>
    </lineage>
</organism>
<proteinExistence type="predicted"/>
<evidence type="ECO:0000259" key="1">
    <source>
        <dbReference type="Pfam" id="PF04326"/>
    </source>
</evidence>
<dbReference type="AlphaFoldDB" id="A0A3R5ZQB2"/>
<dbReference type="Gene3D" id="3.30.950.30">
    <property type="entry name" value="Schlafen, AAA domain"/>
    <property type="match status" value="1"/>
</dbReference>
<dbReference type="InterPro" id="IPR038461">
    <property type="entry name" value="Schlafen_AlbA_2_dom_sf"/>
</dbReference>
<dbReference type="Proteomes" id="UP000285820">
    <property type="component" value="Unassembled WGS sequence"/>
</dbReference>
<name>A0A3R5ZQB2_9FIRM</name>
<dbReference type="Pfam" id="PF04326">
    <property type="entry name" value="SLFN_AlbA_2"/>
    <property type="match status" value="1"/>
</dbReference>
<accession>A0A3R5ZQB2</accession>
<dbReference type="EMBL" id="QRUN01000021">
    <property type="protein sequence ID" value="RGR66544.1"/>
    <property type="molecule type" value="Genomic_DNA"/>
</dbReference>
<dbReference type="RefSeq" id="WP_118126803.1">
    <property type="nucleotide sequence ID" value="NZ_CAKZTK010000033.1"/>
</dbReference>
<feature type="domain" description="Schlafen AlbA-2" evidence="1">
    <location>
        <begin position="35"/>
        <end position="165"/>
    </location>
</feature>
<dbReference type="InterPro" id="IPR007421">
    <property type="entry name" value="Schlafen_AlbA_2_dom"/>
</dbReference>